<proteinExistence type="inferred from homology"/>
<dbReference type="EMBL" id="JH172841">
    <property type="protein sequence ID" value="EHB15394.1"/>
    <property type="molecule type" value="Genomic_DNA"/>
</dbReference>
<evidence type="ECO:0000313" key="15">
    <source>
        <dbReference type="EMBL" id="EHB15394.1"/>
    </source>
</evidence>
<keyword evidence="8 13" id="KW-0496">Mitochondrion</keyword>
<evidence type="ECO:0000256" key="10">
    <source>
        <dbReference type="ARBA" id="ARBA00023242"/>
    </source>
</evidence>
<evidence type="ECO:0000256" key="11">
    <source>
        <dbReference type="ARBA" id="ARBA00023273"/>
    </source>
</evidence>
<evidence type="ECO:0000259" key="14">
    <source>
        <dbReference type="Pfam" id="PF11527"/>
    </source>
</evidence>
<evidence type="ECO:0000256" key="8">
    <source>
        <dbReference type="ARBA" id="ARBA00023128"/>
    </source>
</evidence>
<dbReference type="AlphaFoldDB" id="G5C1H9"/>
<evidence type="ECO:0000256" key="5">
    <source>
        <dbReference type="ARBA" id="ARBA00014849"/>
    </source>
</evidence>
<dbReference type="Pfam" id="PF11527">
    <property type="entry name" value="ARL2_Bind_BART"/>
    <property type="match status" value="1"/>
</dbReference>
<dbReference type="Gene3D" id="1.20.1520.10">
    <property type="entry name" value="ADP-ribosylation factor-like 2-binding protein, domain"/>
    <property type="match status" value="1"/>
</dbReference>
<dbReference type="InterPro" id="IPR023379">
    <property type="entry name" value="BART_dom"/>
</dbReference>
<organism evidence="15 16">
    <name type="scientific">Heterocephalus glaber</name>
    <name type="common">Naked mole rat</name>
    <dbReference type="NCBI Taxonomy" id="10181"/>
    <lineage>
        <taxon>Eukaryota</taxon>
        <taxon>Metazoa</taxon>
        <taxon>Chordata</taxon>
        <taxon>Craniata</taxon>
        <taxon>Vertebrata</taxon>
        <taxon>Euteleostomi</taxon>
        <taxon>Mammalia</taxon>
        <taxon>Eutheria</taxon>
        <taxon>Euarchontoglires</taxon>
        <taxon>Glires</taxon>
        <taxon>Rodentia</taxon>
        <taxon>Hystricomorpha</taxon>
        <taxon>Bathyergidae</taxon>
        <taxon>Heterocephalus</taxon>
    </lineage>
</organism>
<dbReference type="GO" id="GO:0005929">
    <property type="term" value="C:cilium"/>
    <property type="evidence" value="ECO:0007669"/>
    <property type="project" value="UniProtKB-UniRule"/>
</dbReference>
<comment type="subcellular location">
    <subcellularLocation>
        <location evidence="1 13">Cytoplasm</location>
        <location evidence="1 13">Cytoskeleton</location>
        <location evidence="1 13">Cilium basal body</location>
    </subcellularLocation>
    <subcellularLocation>
        <location evidence="3 13">Cytoplasm</location>
        <location evidence="3 13">Cytoskeleton</location>
        <location evidence="3 13">Microtubule organizing center</location>
        <location evidence="3 13">Centrosome</location>
    </subcellularLocation>
    <subcellularLocation>
        <location evidence="13">Cytoplasm</location>
    </subcellularLocation>
    <subcellularLocation>
        <location evidence="2 13">Nucleus</location>
    </subcellularLocation>
    <subcellularLocation>
        <location evidence="13">Mitochondrion intermembrane space</location>
    </subcellularLocation>
</comment>
<name>G5C1H9_HETGA</name>
<comment type="function">
    <text evidence="12 13">Together with ARL2, plays a role in the nuclear translocation, retention and transcriptional activity of STAT3. May play a role as an effector of ARL2.</text>
</comment>
<evidence type="ECO:0000256" key="12">
    <source>
        <dbReference type="ARBA" id="ARBA00025341"/>
    </source>
</evidence>
<dbReference type="GO" id="GO:0005813">
    <property type="term" value="C:centrosome"/>
    <property type="evidence" value="ECO:0007669"/>
    <property type="project" value="UniProtKB-SubCell"/>
</dbReference>
<sequence length="148" mass="17242">MGSHRVEKYIEEQLVEQILRFSVATFATTSQHHKDEVAGDIFDILLTFTGFLAFKEMFLDHRTEKGRPRAGFKQWLGRDIAVQIIYNASFPEQSSTLGNEWGHSECDQLRGSQRLQLMTEECILERLTVLQPFIQVKYPWVKNMTWSS</sequence>
<dbReference type="GO" id="GO:0051457">
    <property type="term" value="P:maintenance of protein location in nucleus"/>
    <property type="evidence" value="ECO:0007669"/>
    <property type="project" value="TreeGrafter"/>
</dbReference>
<keyword evidence="9 13" id="KW-0206">Cytoskeleton</keyword>
<dbReference type="GO" id="GO:0005634">
    <property type="term" value="C:nucleus"/>
    <property type="evidence" value="ECO:0007669"/>
    <property type="project" value="UniProtKB-SubCell"/>
</dbReference>
<reference evidence="15 16" key="1">
    <citation type="journal article" date="2011" name="Nature">
        <title>Genome sequencing reveals insights into physiology and longevity of the naked mole rat.</title>
        <authorList>
            <person name="Kim E.B."/>
            <person name="Fang X."/>
            <person name="Fushan A.A."/>
            <person name="Huang Z."/>
            <person name="Lobanov A.V."/>
            <person name="Han L."/>
            <person name="Marino S.M."/>
            <person name="Sun X."/>
            <person name="Turanov A.A."/>
            <person name="Yang P."/>
            <person name="Yim S.H."/>
            <person name="Zhao X."/>
            <person name="Kasaikina M.V."/>
            <person name="Stoletzki N."/>
            <person name="Peng C."/>
            <person name="Polak P."/>
            <person name="Xiong Z."/>
            <person name="Kiezun A."/>
            <person name="Zhu Y."/>
            <person name="Chen Y."/>
            <person name="Kryukov G.V."/>
            <person name="Zhang Q."/>
            <person name="Peshkin L."/>
            <person name="Yang L."/>
            <person name="Bronson R.T."/>
            <person name="Buffenstein R."/>
            <person name="Wang B."/>
            <person name="Han C."/>
            <person name="Li Q."/>
            <person name="Chen L."/>
            <person name="Zhao W."/>
            <person name="Sunyaev S.R."/>
            <person name="Park T.J."/>
            <person name="Zhang G."/>
            <person name="Wang J."/>
            <person name="Gladyshev V.N."/>
        </authorList>
    </citation>
    <scope>NUCLEOTIDE SEQUENCE [LARGE SCALE GENOMIC DNA]</scope>
</reference>
<evidence type="ECO:0000256" key="13">
    <source>
        <dbReference type="RuleBase" id="RU367099"/>
    </source>
</evidence>
<comment type="similarity">
    <text evidence="4 13">Belongs to the ARL2BP family.</text>
</comment>
<evidence type="ECO:0000313" key="16">
    <source>
        <dbReference type="Proteomes" id="UP000006813"/>
    </source>
</evidence>
<dbReference type="PANTHER" id="PTHR15487:SF4">
    <property type="entry name" value="ADP-RIBOSYLATION FACTOR-LIKE PROTEIN 2-BINDING PROTEIN"/>
    <property type="match status" value="1"/>
</dbReference>
<dbReference type="Proteomes" id="UP000006813">
    <property type="component" value="Unassembled WGS sequence"/>
</dbReference>
<evidence type="ECO:0000256" key="7">
    <source>
        <dbReference type="ARBA" id="ARBA00023069"/>
    </source>
</evidence>
<accession>G5C1H9</accession>
<evidence type="ECO:0000256" key="6">
    <source>
        <dbReference type="ARBA" id="ARBA00022490"/>
    </source>
</evidence>
<keyword evidence="6 13" id="KW-0963">Cytoplasm</keyword>
<evidence type="ECO:0000256" key="2">
    <source>
        <dbReference type="ARBA" id="ARBA00004123"/>
    </source>
</evidence>
<dbReference type="InParanoid" id="G5C1H9"/>
<keyword evidence="10 13" id="KW-0539">Nucleus</keyword>
<gene>
    <name evidence="15" type="ORF">GW7_09623</name>
</gene>
<evidence type="ECO:0000256" key="4">
    <source>
        <dbReference type="ARBA" id="ARBA00009880"/>
    </source>
</evidence>
<dbReference type="PANTHER" id="PTHR15487">
    <property type="entry name" value="ADP-RIBOSYLATION FACTOR-LIKE PROTEIN 2-BINDING PROTEIN"/>
    <property type="match status" value="1"/>
</dbReference>
<dbReference type="STRING" id="10181.G5C1H9"/>
<evidence type="ECO:0000256" key="9">
    <source>
        <dbReference type="ARBA" id="ARBA00023212"/>
    </source>
</evidence>
<keyword evidence="7 13" id="KW-0969">Cilium</keyword>
<dbReference type="GO" id="GO:0005758">
    <property type="term" value="C:mitochondrial intermembrane space"/>
    <property type="evidence" value="ECO:0007669"/>
    <property type="project" value="UniProtKB-SubCell"/>
</dbReference>
<protein>
    <recommendedName>
        <fullName evidence="5 13">ADP-ribosylation factor-like protein 2-binding protein</fullName>
        <shortName evidence="13">ARF-like 2-binding protein</shortName>
    </recommendedName>
</protein>
<dbReference type="InterPro" id="IPR042541">
    <property type="entry name" value="BART_sf"/>
</dbReference>
<evidence type="ECO:0000256" key="1">
    <source>
        <dbReference type="ARBA" id="ARBA00004120"/>
    </source>
</evidence>
<dbReference type="InterPro" id="IPR038849">
    <property type="entry name" value="ARL2BP"/>
</dbReference>
<evidence type="ECO:0000256" key="3">
    <source>
        <dbReference type="ARBA" id="ARBA00004300"/>
    </source>
</evidence>
<keyword evidence="11 13" id="KW-0966">Cell projection</keyword>
<feature type="domain" description="BART" evidence="14">
    <location>
        <begin position="5"/>
        <end position="65"/>
    </location>
</feature>